<dbReference type="EMBL" id="VUMN01000001">
    <property type="protein sequence ID" value="MSS57348.1"/>
    <property type="molecule type" value="Genomic_DNA"/>
</dbReference>
<sequence>MNKAAVLVLKNGTSYTPEEPADFIGVDRGALTLADAGIRMSLAVGDFDSVQESDVSRIEAYAEEVIRLNPIKDDSDSEHAVRTALARGYEHLYITGALGGRIDHELVNLRLAYLFPGKVILVSGRNRIRALLPGTYELSAKNHGFISFFAVYPAVISLNGFVWDLDHRTIRFEDLYGLSNRISKEKGIVTVHEGTVLMIRSED</sequence>
<evidence type="ECO:0000313" key="8">
    <source>
        <dbReference type="Proteomes" id="UP000461880"/>
    </source>
</evidence>
<dbReference type="EC" id="2.7.6.2" evidence="5"/>
<reference evidence="7 8" key="1">
    <citation type="submission" date="2019-08" db="EMBL/GenBank/DDBJ databases">
        <title>In-depth cultivation of the pig gut microbiome towards novel bacterial diversity and tailored functional studies.</title>
        <authorList>
            <person name="Wylensek D."/>
            <person name="Hitch T.C.A."/>
            <person name="Clavel T."/>
        </authorList>
    </citation>
    <scope>NUCLEOTIDE SEQUENCE [LARGE SCALE GENOMIC DNA]</scope>
    <source>
        <strain evidence="7 8">Oil+RF-744-GAM-WT-6</strain>
    </source>
</reference>
<keyword evidence="3 7" id="KW-0418">Kinase</keyword>
<dbReference type="SMART" id="SM00983">
    <property type="entry name" value="TPK_B1_binding"/>
    <property type="match status" value="1"/>
</dbReference>
<keyword evidence="4" id="KW-0067">ATP-binding</keyword>
<evidence type="ECO:0000259" key="6">
    <source>
        <dbReference type="SMART" id="SM00983"/>
    </source>
</evidence>
<evidence type="ECO:0000256" key="5">
    <source>
        <dbReference type="NCBIfam" id="TIGR01378"/>
    </source>
</evidence>
<evidence type="ECO:0000256" key="1">
    <source>
        <dbReference type="ARBA" id="ARBA00022679"/>
    </source>
</evidence>
<keyword evidence="2" id="KW-0547">Nucleotide-binding</keyword>
<dbReference type="Pfam" id="PF04265">
    <property type="entry name" value="TPK_B1_binding"/>
    <property type="match status" value="1"/>
</dbReference>
<accession>A0A7X2TF38</accession>
<keyword evidence="1 7" id="KW-0808">Transferase</keyword>
<dbReference type="GO" id="GO:0016301">
    <property type="term" value="F:kinase activity"/>
    <property type="evidence" value="ECO:0007669"/>
    <property type="project" value="UniProtKB-KW"/>
</dbReference>
<dbReference type="RefSeq" id="WP_154502025.1">
    <property type="nucleotide sequence ID" value="NZ_JAQXPC010000027.1"/>
</dbReference>
<dbReference type="NCBIfam" id="TIGR01378">
    <property type="entry name" value="thi_PPkinase"/>
    <property type="match status" value="1"/>
</dbReference>
<gene>
    <name evidence="7" type="ORF">FYJ51_00285</name>
</gene>
<proteinExistence type="predicted"/>
<dbReference type="GO" id="GO:0005524">
    <property type="term" value="F:ATP binding"/>
    <property type="evidence" value="ECO:0007669"/>
    <property type="project" value="UniProtKB-KW"/>
</dbReference>
<dbReference type="InterPro" id="IPR053149">
    <property type="entry name" value="TPK"/>
</dbReference>
<dbReference type="SUPFAM" id="SSF63862">
    <property type="entry name" value="Thiamin pyrophosphokinase, substrate-binding domain"/>
    <property type="match status" value="1"/>
</dbReference>
<keyword evidence="8" id="KW-1185">Reference proteome</keyword>
<dbReference type="GO" id="GO:0030975">
    <property type="term" value="F:thiamine binding"/>
    <property type="evidence" value="ECO:0007669"/>
    <property type="project" value="InterPro"/>
</dbReference>
<dbReference type="Pfam" id="PF04263">
    <property type="entry name" value="TPK_catalytic"/>
    <property type="match status" value="1"/>
</dbReference>
<dbReference type="InterPro" id="IPR036371">
    <property type="entry name" value="TPK_B1-bd_sf"/>
</dbReference>
<dbReference type="PANTHER" id="PTHR41299:SF1">
    <property type="entry name" value="THIAMINE PYROPHOSPHOKINASE"/>
    <property type="match status" value="1"/>
</dbReference>
<dbReference type="GO" id="GO:0004788">
    <property type="term" value="F:thiamine diphosphokinase activity"/>
    <property type="evidence" value="ECO:0007669"/>
    <property type="project" value="UniProtKB-UniRule"/>
</dbReference>
<protein>
    <recommendedName>
        <fullName evidence="5">Thiamine diphosphokinase</fullName>
        <ecNumber evidence="5">2.7.6.2</ecNumber>
    </recommendedName>
</protein>
<dbReference type="SUPFAM" id="SSF63999">
    <property type="entry name" value="Thiamin pyrophosphokinase, catalytic domain"/>
    <property type="match status" value="1"/>
</dbReference>
<dbReference type="GO" id="GO:0009229">
    <property type="term" value="P:thiamine diphosphate biosynthetic process"/>
    <property type="evidence" value="ECO:0007669"/>
    <property type="project" value="InterPro"/>
</dbReference>
<comment type="caution">
    <text evidence="7">The sequence shown here is derived from an EMBL/GenBank/DDBJ whole genome shotgun (WGS) entry which is preliminary data.</text>
</comment>
<evidence type="ECO:0000256" key="2">
    <source>
        <dbReference type="ARBA" id="ARBA00022741"/>
    </source>
</evidence>
<evidence type="ECO:0000313" key="7">
    <source>
        <dbReference type="EMBL" id="MSS57348.1"/>
    </source>
</evidence>
<dbReference type="PANTHER" id="PTHR41299">
    <property type="entry name" value="THIAMINE PYROPHOSPHOKINASE"/>
    <property type="match status" value="1"/>
</dbReference>
<dbReference type="GO" id="GO:0006772">
    <property type="term" value="P:thiamine metabolic process"/>
    <property type="evidence" value="ECO:0007669"/>
    <property type="project" value="UniProtKB-UniRule"/>
</dbReference>
<dbReference type="AlphaFoldDB" id="A0A7X2TF38"/>
<evidence type="ECO:0000256" key="4">
    <source>
        <dbReference type="ARBA" id="ARBA00022840"/>
    </source>
</evidence>
<dbReference type="InterPro" id="IPR006282">
    <property type="entry name" value="Thi_PPkinase"/>
</dbReference>
<dbReference type="Proteomes" id="UP000461880">
    <property type="component" value="Unassembled WGS sequence"/>
</dbReference>
<organism evidence="7 8">
    <name type="scientific">Stecheria intestinalis</name>
    <dbReference type="NCBI Taxonomy" id="2606630"/>
    <lineage>
        <taxon>Bacteria</taxon>
        <taxon>Bacillati</taxon>
        <taxon>Bacillota</taxon>
        <taxon>Erysipelotrichia</taxon>
        <taxon>Erysipelotrichales</taxon>
        <taxon>Erysipelotrichaceae</taxon>
        <taxon>Stecheria</taxon>
    </lineage>
</organism>
<feature type="domain" description="Thiamin pyrophosphokinase thiamin-binding" evidence="6">
    <location>
        <begin position="134"/>
        <end position="197"/>
    </location>
</feature>
<dbReference type="CDD" id="cd07995">
    <property type="entry name" value="TPK"/>
    <property type="match status" value="1"/>
</dbReference>
<dbReference type="InterPro" id="IPR007373">
    <property type="entry name" value="Thiamin_PyroPKinase_B1-bd"/>
</dbReference>
<dbReference type="Gene3D" id="3.40.50.10240">
    <property type="entry name" value="Thiamin pyrophosphokinase, catalytic domain"/>
    <property type="match status" value="1"/>
</dbReference>
<name>A0A7X2TF38_9FIRM</name>
<evidence type="ECO:0000256" key="3">
    <source>
        <dbReference type="ARBA" id="ARBA00022777"/>
    </source>
</evidence>
<dbReference type="InterPro" id="IPR036759">
    <property type="entry name" value="TPK_catalytic_sf"/>
</dbReference>
<dbReference type="InterPro" id="IPR007371">
    <property type="entry name" value="TPK_catalytic"/>
</dbReference>